<evidence type="ECO:0000313" key="2">
    <source>
        <dbReference type="EMBL" id="MFB9751804.1"/>
    </source>
</evidence>
<comment type="caution">
    <text evidence="2">The sequence shown here is derived from an EMBL/GenBank/DDBJ whole genome shotgun (WGS) entry which is preliminary data.</text>
</comment>
<protein>
    <submittedName>
        <fullName evidence="2">Sporulation protein YunB</fullName>
    </submittedName>
</protein>
<dbReference type="Pfam" id="PF09560">
    <property type="entry name" value="Spore_YunB"/>
    <property type="match status" value="1"/>
</dbReference>
<dbReference type="EMBL" id="JBHMAG010000007">
    <property type="protein sequence ID" value="MFB9751804.1"/>
    <property type="molecule type" value="Genomic_DNA"/>
</dbReference>
<feature type="region of interest" description="Disordered" evidence="1">
    <location>
        <begin position="238"/>
        <end position="260"/>
    </location>
</feature>
<dbReference type="RefSeq" id="WP_344912686.1">
    <property type="nucleotide sequence ID" value="NZ_BAAAYO010000010.1"/>
</dbReference>
<sequence length="260" mass="28511">MVRRGWRSRPTKKGRRKAFFIALLIFFLFSLQSFIYIEKNLRPPLLHVAMLRVKQIATQAINSAITDQISRAQSFDKLIDWRTDKNGKITGFMLNYGEHMRITADTVNTVQNVLNQLKEIPEHIPVGQAMDSAIIASFGPKIPIKFTPVGAVKVDLSTRQQDAGINMILVEVYIRITAEVAIIIPFDSEPEVVETEIPISYVLVVGDVPMYYYDSKGNPAGKTTSAPPSIAIPQISPDAAKAGAAGKDVTAGTGSTGPVK</sequence>
<evidence type="ECO:0000256" key="1">
    <source>
        <dbReference type="SAM" id="MobiDB-lite"/>
    </source>
</evidence>
<proteinExistence type="predicted"/>
<keyword evidence="3" id="KW-1185">Reference proteome</keyword>
<reference evidence="2 3" key="1">
    <citation type="submission" date="2024-09" db="EMBL/GenBank/DDBJ databases">
        <authorList>
            <person name="Sun Q."/>
            <person name="Mori K."/>
        </authorList>
    </citation>
    <scope>NUCLEOTIDE SEQUENCE [LARGE SCALE GENOMIC DNA]</scope>
    <source>
        <strain evidence="2 3">JCM 12520</strain>
    </source>
</reference>
<dbReference type="InterPro" id="IPR014197">
    <property type="entry name" value="Sporulation_prot_YunB"/>
</dbReference>
<organism evidence="2 3">
    <name type="scientific">Paenibacillus hodogayensis</name>
    <dbReference type="NCBI Taxonomy" id="279208"/>
    <lineage>
        <taxon>Bacteria</taxon>
        <taxon>Bacillati</taxon>
        <taxon>Bacillota</taxon>
        <taxon>Bacilli</taxon>
        <taxon>Bacillales</taxon>
        <taxon>Paenibacillaceae</taxon>
        <taxon>Paenibacillus</taxon>
    </lineage>
</organism>
<dbReference type="Proteomes" id="UP001589619">
    <property type="component" value="Unassembled WGS sequence"/>
</dbReference>
<evidence type="ECO:0000313" key="3">
    <source>
        <dbReference type="Proteomes" id="UP001589619"/>
    </source>
</evidence>
<accession>A0ABV5VU29</accession>
<gene>
    <name evidence="2" type="primary">yunB</name>
    <name evidence="2" type="ORF">ACFFNY_09490</name>
</gene>
<dbReference type="NCBIfam" id="TIGR02832">
    <property type="entry name" value="spo_yunB"/>
    <property type="match status" value="1"/>
</dbReference>
<feature type="compositionally biased region" description="Low complexity" evidence="1">
    <location>
        <begin position="238"/>
        <end position="253"/>
    </location>
</feature>
<name>A0ABV5VU29_9BACL</name>